<evidence type="ECO:0000256" key="13">
    <source>
        <dbReference type="SAM" id="SignalP"/>
    </source>
</evidence>
<evidence type="ECO:0000256" key="11">
    <source>
        <dbReference type="PROSITE-ProRule" id="PRU01360"/>
    </source>
</evidence>
<accession>A0A841J9R6</accession>
<evidence type="ECO:0000259" key="15">
    <source>
        <dbReference type="Pfam" id="PF07715"/>
    </source>
</evidence>
<organism evidence="16 17">
    <name type="scientific">Sphingobium subterraneum</name>
    <dbReference type="NCBI Taxonomy" id="627688"/>
    <lineage>
        <taxon>Bacteria</taxon>
        <taxon>Pseudomonadati</taxon>
        <taxon>Pseudomonadota</taxon>
        <taxon>Alphaproteobacteria</taxon>
        <taxon>Sphingomonadales</taxon>
        <taxon>Sphingomonadaceae</taxon>
        <taxon>Sphingobium</taxon>
    </lineage>
</organism>
<evidence type="ECO:0000256" key="8">
    <source>
        <dbReference type="ARBA" id="ARBA00023077"/>
    </source>
</evidence>
<keyword evidence="5 11" id="KW-0812">Transmembrane</keyword>
<evidence type="ECO:0000313" key="16">
    <source>
        <dbReference type="EMBL" id="MBB6125298.1"/>
    </source>
</evidence>
<dbReference type="CDD" id="cd01347">
    <property type="entry name" value="ligand_gated_channel"/>
    <property type="match status" value="1"/>
</dbReference>
<dbReference type="PANTHER" id="PTHR32552:SF81">
    <property type="entry name" value="TONB-DEPENDENT OUTER MEMBRANE RECEPTOR"/>
    <property type="match status" value="1"/>
</dbReference>
<evidence type="ECO:0000256" key="12">
    <source>
        <dbReference type="RuleBase" id="RU003357"/>
    </source>
</evidence>
<dbReference type="PROSITE" id="PS52016">
    <property type="entry name" value="TONB_DEPENDENT_REC_3"/>
    <property type="match status" value="1"/>
</dbReference>
<keyword evidence="7" id="KW-0406">Ion transport</keyword>
<keyword evidence="9 11" id="KW-0472">Membrane</keyword>
<gene>
    <name evidence="16" type="ORF">FHS92_003059</name>
</gene>
<dbReference type="InterPro" id="IPR012910">
    <property type="entry name" value="Plug_dom"/>
</dbReference>
<proteinExistence type="inferred from homology"/>
<keyword evidence="17" id="KW-1185">Reference proteome</keyword>
<dbReference type="SUPFAM" id="SSF56935">
    <property type="entry name" value="Porins"/>
    <property type="match status" value="1"/>
</dbReference>
<comment type="caution">
    <text evidence="16">The sequence shown here is derived from an EMBL/GenBank/DDBJ whole genome shotgun (WGS) entry which is preliminary data.</text>
</comment>
<dbReference type="InterPro" id="IPR036942">
    <property type="entry name" value="Beta-barrel_TonB_sf"/>
</dbReference>
<evidence type="ECO:0000256" key="5">
    <source>
        <dbReference type="ARBA" id="ARBA00022692"/>
    </source>
</evidence>
<dbReference type="Pfam" id="PF07715">
    <property type="entry name" value="Plug"/>
    <property type="match status" value="1"/>
</dbReference>
<keyword evidence="3 11" id="KW-1134">Transmembrane beta strand</keyword>
<keyword evidence="2 11" id="KW-0813">Transport</keyword>
<feature type="domain" description="TonB-dependent receptor plug" evidence="15">
    <location>
        <begin position="53"/>
        <end position="159"/>
    </location>
</feature>
<dbReference type="InterPro" id="IPR000531">
    <property type="entry name" value="Beta-barrel_TonB"/>
</dbReference>
<sequence length="745" mass="80279">MKKIVMALMASGSCLISVTPVHAQQAAAASTAADDGYQIEDIVVTAQKRAQNLQDIPLAISAFSGEDLADRGIKEIADLTKITPGLQIGNQNGIATPFLRGIGNASVAVGNEPSVATYIDGVYYATVASGFFSMGNVDRVEVLKGPQGTLFGRNSSGGVIHIITKDPGKDPGFEGNFSYGNYDIKEGSVYGHTGLGDNLAVGVSLNGRRQGNGYGRSITNGHRHSYNDYFTARAKLVYEPSDLTKVTLSGTYGWSKASVQANIYPGTTRSYVFNTPVGTPVGTNPRTVQVAPAGFYDSRNNRDSYTQYSLWGTSLRIDQELPFATLSSITAYSTTNSYASIDVDFTEFDDFYVLQPAKIKQFTQEFQLTSLKGSSVDWVVGAFYYDVKQTYESVKFRGPAVGGGFDGYFQQKPKSYAAYGQASYEFLPKLTFTGGLRFSHDKVSADGFLTLPGNAAVVIAPRNPQSKSGDKLTFKAALDYKVTDDVLAYGSFSRGYKSQSFNLLVYSGIANKPEVIDAYEIGIKSDLFDRRVRLNLSGFYYDITDPQIQLLRVGSIVLSNADSARVYGLDVDFTAVLTEGLTLRASGTFLDSKYSKYGENCGTAQAVNCAPSGPPLFGPQFGAQSPLLGIDAAGNYTTRAPKFSGNIGIDYVIPVGDGKLTLSGDYYYNDGYYFEPDNIIRQPKYGLLNGQIKYAPTENVSVAVWGKNLNDKKYAVYSGTQAGAAGSPYIAGAPRTYGVSVGFNF</sequence>
<dbReference type="Gene3D" id="2.40.170.20">
    <property type="entry name" value="TonB-dependent receptor, beta-barrel domain"/>
    <property type="match status" value="1"/>
</dbReference>
<dbReference type="EMBL" id="JACIJP010000006">
    <property type="protein sequence ID" value="MBB6125298.1"/>
    <property type="molecule type" value="Genomic_DNA"/>
</dbReference>
<dbReference type="AlphaFoldDB" id="A0A841J9R6"/>
<keyword evidence="13" id="KW-0732">Signal</keyword>
<keyword evidence="4" id="KW-0410">Iron transport</keyword>
<protein>
    <submittedName>
        <fullName evidence="16">Iron complex outermembrane receptor protein</fullName>
    </submittedName>
</protein>
<dbReference type="GO" id="GO:0009279">
    <property type="term" value="C:cell outer membrane"/>
    <property type="evidence" value="ECO:0007669"/>
    <property type="project" value="UniProtKB-SubCell"/>
</dbReference>
<keyword evidence="10 11" id="KW-0998">Cell outer membrane</keyword>
<evidence type="ECO:0000256" key="4">
    <source>
        <dbReference type="ARBA" id="ARBA00022496"/>
    </source>
</evidence>
<evidence type="ECO:0000256" key="10">
    <source>
        <dbReference type="ARBA" id="ARBA00023237"/>
    </source>
</evidence>
<keyword evidence="16" id="KW-0675">Receptor</keyword>
<evidence type="ECO:0000256" key="3">
    <source>
        <dbReference type="ARBA" id="ARBA00022452"/>
    </source>
</evidence>
<comment type="similarity">
    <text evidence="11 12">Belongs to the TonB-dependent receptor family.</text>
</comment>
<feature type="chain" id="PRO_5033029168" evidence="13">
    <location>
        <begin position="24"/>
        <end position="745"/>
    </location>
</feature>
<dbReference type="PANTHER" id="PTHR32552">
    <property type="entry name" value="FERRICHROME IRON RECEPTOR-RELATED"/>
    <property type="match status" value="1"/>
</dbReference>
<feature type="signal peptide" evidence="13">
    <location>
        <begin position="1"/>
        <end position="23"/>
    </location>
</feature>
<reference evidence="16 17" key="1">
    <citation type="submission" date="2020-08" db="EMBL/GenBank/DDBJ databases">
        <title>Genomic Encyclopedia of Type Strains, Phase IV (KMG-IV): sequencing the most valuable type-strain genomes for metagenomic binning, comparative biology and taxonomic classification.</title>
        <authorList>
            <person name="Goeker M."/>
        </authorList>
    </citation>
    <scope>NUCLEOTIDE SEQUENCE [LARGE SCALE GENOMIC DNA]</scope>
    <source>
        <strain evidence="16 17">DSM 102255</strain>
    </source>
</reference>
<feature type="domain" description="TonB-dependent receptor-like beta-barrel" evidence="14">
    <location>
        <begin position="277"/>
        <end position="709"/>
    </location>
</feature>
<dbReference type="GO" id="GO:0006826">
    <property type="term" value="P:iron ion transport"/>
    <property type="evidence" value="ECO:0007669"/>
    <property type="project" value="UniProtKB-KW"/>
</dbReference>
<name>A0A841J9R6_9SPHN</name>
<dbReference type="InterPro" id="IPR039426">
    <property type="entry name" value="TonB-dep_rcpt-like"/>
</dbReference>
<keyword evidence="8 12" id="KW-0798">TonB box</keyword>
<dbReference type="Proteomes" id="UP000552700">
    <property type="component" value="Unassembled WGS sequence"/>
</dbReference>
<evidence type="ECO:0000313" key="17">
    <source>
        <dbReference type="Proteomes" id="UP000552700"/>
    </source>
</evidence>
<evidence type="ECO:0000256" key="9">
    <source>
        <dbReference type="ARBA" id="ARBA00023136"/>
    </source>
</evidence>
<evidence type="ECO:0000259" key="14">
    <source>
        <dbReference type="Pfam" id="PF00593"/>
    </source>
</evidence>
<keyword evidence="6" id="KW-0408">Iron</keyword>
<dbReference type="RefSeq" id="WP_221231103.1">
    <property type="nucleotide sequence ID" value="NZ_JACIJP010000006.1"/>
</dbReference>
<evidence type="ECO:0000256" key="2">
    <source>
        <dbReference type="ARBA" id="ARBA00022448"/>
    </source>
</evidence>
<evidence type="ECO:0000256" key="7">
    <source>
        <dbReference type="ARBA" id="ARBA00023065"/>
    </source>
</evidence>
<evidence type="ECO:0000256" key="6">
    <source>
        <dbReference type="ARBA" id="ARBA00023004"/>
    </source>
</evidence>
<dbReference type="Pfam" id="PF00593">
    <property type="entry name" value="TonB_dep_Rec_b-barrel"/>
    <property type="match status" value="1"/>
</dbReference>
<evidence type="ECO:0000256" key="1">
    <source>
        <dbReference type="ARBA" id="ARBA00004571"/>
    </source>
</evidence>
<comment type="subcellular location">
    <subcellularLocation>
        <location evidence="1 11">Cell outer membrane</location>
        <topology evidence="1 11">Multi-pass membrane protein</topology>
    </subcellularLocation>
</comment>